<dbReference type="Pfam" id="PF00440">
    <property type="entry name" value="TetR_N"/>
    <property type="match status" value="1"/>
</dbReference>
<gene>
    <name evidence="6" type="ORF">GCM10011489_21040</name>
</gene>
<evidence type="ECO:0000259" key="5">
    <source>
        <dbReference type="PROSITE" id="PS50977"/>
    </source>
</evidence>
<proteinExistence type="predicted"/>
<dbReference type="SUPFAM" id="SSF48498">
    <property type="entry name" value="Tetracyclin repressor-like, C-terminal domain"/>
    <property type="match status" value="1"/>
</dbReference>
<protein>
    <submittedName>
        <fullName evidence="6">TetR family transcriptional regulator</fullName>
    </submittedName>
</protein>
<sequence>MAILTAAFELTRDEGYRNLTIEGIAARAGVGKQTVYRWWPTKADVLLEALATKAQLRVSVADRGAYRDELDEFLRDSFTLLAIPGVTPALRSLMAESQFDPQFALRFRDGFLDKRRAALTEIVARARARGDAPEQMSDDLIADLVFGTIWCRILATDRALDETDLAVLRDLVDPAHIPADRRL</sequence>
<dbReference type="InterPro" id="IPR050109">
    <property type="entry name" value="HTH-type_TetR-like_transc_reg"/>
</dbReference>
<evidence type="ECO:0000256" key="3">
    <source>
        <dbReference type="ARBA" id="ARBA00023163"/>
    </source>
</evidence>
<keyword evidence="7" id="KW-1185">Reference proteome</keyword>
<keyword evidence="2 4" id="KW-0238">DNA-binding</keyword>
<feature type="DNA-binding region" description="H-T-H motif" evidence="4">
    <location>
        <begin position="20"/>
        <end position="39"/>
    </location>
</feature>
<name>A0A916T6I3_9ACTN</name>
<dbReference type="Gene3D" id="1.10.357.10">
    <property type="entry name" value="Tetracycline Repressor, domain 2"/>
    <property type="match status" value="1"/>
</dbReference>
<dbReference type="AlphaFoldDB" id="A0A916T6I3"/>
<dbReference type="SUPFAM" id="SSF46689">
    <property type="entry name" value="Homeodomain-like"/>
    <property type="match status" value="1"/>
</dbReference>
<keyword evidence="3" id="KW-0804">Transcription</keyword>
<reference evidence="6" key="2">
    <citation type="submission" date="2020-09" db="EMBL/GenBank/DDBJ databases">
        <authorList>
            <person name="Sun Q."/>
            <person name="Zhou Y."/>
        </authorList>
    </citation>
    <scope>NUCLEOTIDE SEQUENCE</scope>
    <source>
        <strain evidence="6">CGMCC 1.12827</strain>
    </source>
</reference>
<comment type="caution">
    <text evidence="6">The sequence shown here is derived from an EMBL/GenBank/DDBJ whole genome shotgun (WGS) entry which is preliminary data.</text>
</comment>
<dbReference type="InterPro" id="IPR001647">
    <property type="entry name" value="HTH_TetR"/>
</dbReference>
<evidence type="ECO:0000256" key="1">
    <source>
        <dbReference type="ARBA" id="ARBA00023015"/>
    </source>
</evidence>
<evidence type="ECO:0000313" key="7">
    <source>
        <dbReference type="Proteomes" id="UP000621454"/>
    </source>
</evidence>
<dbReference type="PANTHER" id="PTHR30055:SF148">
    <property type="entry name" value="TETR-FAMILY TRANSCRIPTIONAL REGULATOR"/>
    <property type="match status" value="1"/>
</dbReference>
<evidence type="ECO:0000256" key="2">
    <source>
        <dbReference type="ARBA" id="ARBA00023125"/>
    </source>
</evidence>
<organism evidence="6 7">
    <name type="scientific">Gordonia jinhuaensis</name>
    <dbReference type="NCBI Taxonomy" id="1517702"/>
    <lineage>
        <taxon>Bacteria</taxon>
        <taxon>Bacillati</taxon>
        <taxon>Actinomycetota</taxon>
        <taxon>Actinomycetes</taxon>
        <taxon>Mycobacteriales</taxon>
        <taxon>Gordoniaceae</taxon>
        <taxon>Gordonia</taxon>
    </lineage>
</organism>
<dbReference type="PROSITE" id="PS50977">
    <property type="entry name" value="HTH_TETR_2"/>
    <property type="match status" value="1"/>
</dbReference>
<dbReference type="Pfam" id="PF16859">
    <property type="entry name" value="TetR_C_11"/>
    <property type="match status" value="1"/>
</dbReference>
<dbReference type="InterPro" id="IPR009057">
    <property type="entry name" value="Homeodomain-like_sf"/>
</dbReference>
<dbReference type="Gene3D" id="1.10.10.60">
    <property type="entry name" value="Homeodomain-like"/>
    <property type="match status" value="1"/>
</dbReference>
<dbReference type="PRINTS" id="PR00455">
    <property type="entry name" value="HTHTETR"/>
</dbReference>
<dbReference type="GO" id="GO:0000976">
    <property type="term" value="F:transcription cis-regulatory region binding"/>
    <property type="evidence" value="ECO:0007669"/>
    <property type="project" value="TreeGrafter"/>
</dbReference>
<dbReference type="PANTHER" id="PTHR30055">
    <property type="entry name" value="HTH-TYPE TRANSCRIPTIONAL REGULATOR RUTR"/>
    <property type="match status" value="1"/>
</dbReference>
<dbReference type="Proteomes" id="UP000621454">
    <property type="component" value="Unassembled WGS sequence"/>
</dbReference>
<dbReference type="GO" id="GO:0003700">
    <property type="term" value="F:DNA-binding transcription factor activity"/>
    <property type="evidence" value="ECO:0007669"/>
    <property type="project" value="TreeGrafter"/>
</dbReference>
<dbReference type="EMBL" id="BMGC01000012">
    <property type="protein sequence ID" value="GGB32652.1"/>
    <property type="molecule type" value="Genomic_DNA"/>
</dbReference>
<evidence type="ECO:0000256" key="4">
    <source>
        <dbReference type="PROSITE-ProRule" id="PRU00335"/>
    </source>
</evidence>
<accession>A0A916T6I3</accession>
<keyword evidence="1" id="KW-0805">Transcription regulation</keyword>
<dbReference type="InterPro" id="IPR011075">
    <property type="entry name" value="TetR_C"/>
</dbReference>
<reference evidence="6" key="1">
    <citation type="journal article" date="2014" name="Int. J. Syst. Evol. Microbiol.">
        <title>Complete genome sequence of Corynebacterium casei LMG S-19264T (=DSM 44701T), isolated from a smear-ripened cheese.</title>
        <authorList>
            <consortium name="US DOE Joint Genome Institute (JGI-PGF)"/>
            <person name="Walter F."/>
            <person name="Albersmeier A."/>
            <person name="Kalinowski J."/>
            <person name="Ruckert C."/>
        </authorList>
    </citation>
    <scope>NUCLEOTIDE SEQUENCE</scope>
    <source>
        <strain evidence="6">CGMCC 1.12827</strain>
    </source>
</reference>
<dbReference type="InterPro" id="IPR036271">
    <property type="entry name" value="Tet_transcr_reg_TetR-rel_C_sf"/>
</dbReference>
<feature type="domain" description="HTH tetR-type" evidence="5">
    <location>
        <begin position="1"/>
        <end position="57"/>
    </location>
</feature>
<evidence type="ECO:0000313" key="6">
    <source>
        <dbReference type="EMBL" id="GGB32652.1"/>
    </source>
</evidence>